<keyword evidence="1" id="KW-1133">Transmembrane helix</keyword>
<evidence type="ECO:0000313" key="3">
    <source>
        <dbReference type="Proteomes" id="UP000230233"/>
    </source>
</evidence>
<keyword evidence="3" id="KW-1185">Reference proteome</keyword>
<dbReference type="AlphaFoldDB" id="A0A2G5SA04"/>
<dbReference type="EMBL" id="PDUG01000046">
    <property type="protein sequence ID" value="PIC11743.1"/>
    <property type="molecule type" value="Genomic_DNA"/>
</dbReference>
<comment type="caution">
    <text evidence="2">The sequence shown here is derived from an EMBL/GenBank/DDBJ whole genome shotgun (WGS) entry which is preliminary data.</text>
</comment>
<organism evidence="2 3">
    <name type="scientific">Caenorhabditis nigoni</name>
    <dbReference type="NCBI Taxonomy" id="1611254"/>
    <lineage>
        <taxon>Eukaryota</taxon>
        <taxon>Metazoa</taxon>
        <taxon>Ecdysozoa</taxon>
        <taxon>Nematoda</taxon>
        <taxon>Chromadorea</taxon>
        <taxon>Rhabditida</taxon>
        <taxon>Rhabditina</taxon>
        <taxon>Rhabditomorpha</taxon>
        <taxon>Rhabditoidea</taxon>
        <taxon>Rhabditidae</taxon>
        <taxon>Peloderinae</taxon>
        <taxon>Caenorhabditis</taxon>
    </lineage>
</organism>
<proteinExistence type="predicted"/>
<reference evidence="3" key="1">
    <citation type="submission" date="2017-10" db="EMBL/GenBank/DDBJ databases">
        <title>Rapid genome shrinkage in a self-fertile nematode reveals novel sperm competition proteins.</title>
        <authorList>
            <person name="Yin D."/>
            <person name="Schwarz E.M."/>
            <person name="Thomas C.G."/>
            <person name="Felde R.L."/>
            <person name="Korf I.F."/>
            <person name="Cutter A.D."/>
            <person name="Schartner C.M."/>
            <person name="Ralston E.J."/>
            <person name="Meyer B.J."/>
            <person name="Haag E.S."/>
        </authorList>
    </citation>
    <scope>NUCLEOTIDE SEQUENCE [LARGE SCALE GENOMIC DNA]</scope>
    <source>
        <strain evidence="3">JU1422</strain>
    </source>
</reference>
<feature type="transmembrane region" description="Helical" evidence="1">
    <location>
        <begin position="153"/>
        <end position="171"/>
    </location>
</feature>
<evidence type="ECO:0000313" key="2">
    <source>
        <dbReference type="EMBL" id="PIC11743.1"/>
    </source>
</evidence>
<sequence>MYLHIMVDAKSPTVTFKFDRQATGKLHSNVSTMGNGEVFRLIGHFFQLSYGGHAVIIVLMGFVFYFLGFFDSFKMNKCENVVFINFEIFVVNFKPIYLGSCGSVCLGTYCIFDFSRNFYLKCDLKKGCPVFWLSWTRFASELDHVFGRIKRVVKLRVIFSIMPAVSLFVFLDTNCPGWRNRPVDLVNLRLRQLGRRTVIFSHRGGSISGGVVQLLDCNPHDALFFYENAWISVATYFYVRYGYIISLVYRIPFNKDHSDMENRSLRSTGSRS</sequence>
<name>A0A2G5SA04_9PELO</name>
<accession>A0A2G5SA04</accession>
<gene>
    <name evidence="2" type="ORF">B9Z55_028883</name>
</gene>
<dbReference type="Proteomes" id="UP000230233">
    <property type="component" value="Unassembled WGS sequence"/>
</dbReference>
<feature type="transmembrane region" description="Helical" evidence="1">
    <location>
        <begin position="229"/>
        <end position="249"/>
    </location>
</feature>
<evidence type="ECO:0000256" key="1">
    <source>
        <dbReference type="SAM" id="Phobius"/>
    </source>
</evidence>
<keyword evidence="1" id="KW-0472">Membrane</keyword>
<feature type="transmembrane region" description="Helical" evidence="1">
    <location>
        <begin position="50"/>
        <end position="70"/>
    </location>
</feature>
<keyword evidence="1" id="KW-0812">Transmembrane</keyword>
<protein>
    <submittedName>
        <fullName evidence="2">Uncharacterized protein</fullName>
    </submittedName>
</protein>